<gene>
    <name evidence="2" type="ORF">SLEP1_g5991</name>
</gene>
<evidence type="ECO:0000256" key="1">
    <source>
        <dbReference type="SAM" id="MobiDB-lite"/>
    </source>
</evidence>
<protein>
    <submittedName>
        <fullName evidence="2">Uncharacterized protein</fullName>
    </submittedName>
</protein>
<evidence type="ECO:0000313" key="3">
    <source>
        <dbReference type="Proteomes" id="UP001054252"/>
    </source>
</evidence>
<organism evidence="2 3">
    <name type="scientific">Rubroshorea leprosula</name>
    <dbReference type="NCBI Taxonomy" id="152421"/>
    <lineage>
        <taxon>Eukaryota</taxon>
        <taxon>Viridiplantae</taxon>
        <taxon>Streptophyta</taxon>
        <taxon>Embryophyta</taxon>
        <taxon>Tracheophyta</taxon>
        <taxon>Spermatophyta</taxon>
        <taxon>Magnoliopsida</taxon>
        <taxon>eudicotyledons</taxon>
        <taxon>Gunneridae</taxon>
        <taxon>Pentapetalae</taxon>
        <taxon>rosids</taxon>
        <taxon>malvids</taxon>
        <taxon>Malvales</taxon>
        <taxon>Dipterocarpaceae</taxon>
        <taxon>Rubroshorea</taxon>
    </lineage>
</organism>
<sequence length="55" mass="6201">MQMQMKGCKEAAELPRGSRAAKRLQRTQACSSKSGCYSFQNSNAEEFVNEKIELE</sequence>
<reference evidence="2 3" key="1">
    <citation type="journal article" date="2021" name="Commun. Biol.">
        <title>The genome of Shorea leprosula (Dipterocarpaceae) highlights the ecological relevance of drought in aseasonal tropical rainforests.</title>
        <authorList>
            <person name="Ng K.K.S."/>
            <person name="Kobayashi M.J."/>
            <person name="Fawcett J.A."/>
            <person name="Hatakeyama M."/>
            <person name="Paape T."/>
            <person name="Ng C.H."/>
            <person name="Ang C.C."/>
            <person name="Tnah L.H."/>
            <person name="Lee C.T."/>
            <person name="Nishiyama T."/>
            <person name="Sese J."/>
            <person name="O'Brien M.J."/>
            <person name="Copetti D."/>
            <person name="Mohd Noor M.I."/>
            <person name="Ong R.C."/>
            <person name="Putra M."/>
            <person name="Sireger I.Z."/>
            <person name="Indrioko S."/>
            <person name="Kosugi Y."/>
            <person name="Izuno A."/>
            <person name="Isagi Y."/>
            <person name="Lee S.L."/>
            <person name="Shimizu K.K."/>
        </authorList>
    </citation>
    <scope>NUCLEOTIDE SEQUENCE [LARGE SCALE GENOMIC DNA]</scope>
    <source>
        <strain evidence="2">214</strain>
    </source>
</reference>
<comment type="caution">
    <text evidence="2">The sequence shown here is derived from an EMBL/GenBank/DDBJ whole genome shotgun (WGS) entry which is preliminary data.</text>
</comment>
<dbReference type="AlphaFoldDB" id="A0AAV5I3D8"/>
<accession>A0AAV5I3D8</accession>
<evidence type="ECO:0000313" key="2">
    <source>
        <dbReference type="EMBL" id="GKU92234.1"/>
    </source>
</evidence>
<name>A0AAV5I3D8_9ROSI</name>
<dbReference type="EMBL" id="BPVZ01000005">
    <property type="protein sequence ID" value="GKU92234.1"/>
    <property type="molecule type" value="Genomic_DNA"/>
</dbReference>
<feature type="region of interest" description="Disordered" evidence="1">
    <location>
        <begin position="1"/>
        <end position="23"/>
    </location>
</feature>
<keyword evidence="3" id="KW-1185">Reference proteome</keyword>
<dbReference type="Proteomes" id="UP001054252">
    <property type="component" value="Unassembled WGS sequence"/>
</dbReference>
<proteinExistence type="predicted"/>